<dbReference type="GO" id="GO:0003824">
    <property type="term" value="F:catalytic activity"/>
    <property type="evidence" value="ECO:0007669"/>
    <property type="project" value="InterPro"/>
</dbReference>
<dbReference type="Proteomes" id="UP000320216">
    <property type="component" value="Chromosome"/>
</dbReference>
<reference evidence="4 5" key="1">
    <citation type="submission" date="2019-07" db="EMBL/GenBank/DDBJ databases">
        <title>Full genome sequence of Humibacter sp. WJ7-1.</title>
        <authorList>
            <person name="Im W.-T."/>
        </authorList>
    </citation>
    <scope>NUCLEOTIDE SEQUENCE [LARGE SCALE GENOMIC DNA]</scope>
    <source>
        <strain evidence="4 5">WJ7-1</strain>
    </source>
</reference>
<protein>
    <recommendedName>
        <fullName evidence="3">CobB/CobQ-like glutamine amidotransferase domain-containing protein</fullName>
    </recommendedName>
</protein>
<dbReference type="Pfam" id="PF07685">
    <property type="entry name" value="GATase_3"/>
    <property type="match status" value="1"/>
</dbReference>
<dbReference type="InterPro" id="IPR029062">
    <property type="entry name" value="Class_I_gatase-like"/>
</dbReference>
<dbReference type="InterPro" id="IPR011698">
    <property type="entry name" value="GATase_3"/>
</dbReference>
<name>A0A5B8M2C4_9MICO</name>
<dbReference type="EMBL" id="CP042305">
    <property type="protein sequence ID" value="QDZ13882.1"/>
    <property type="molecule type" value="Genomic_DNA"/>
</dbReference>
<dbReference type="AlphaFoldDB" id="A0A5B8M2C4"/>
<accession>A0A5B8M2C4</accession>
<feature type="compositionally biased region" description="Basic residues" evidence="2">
    <location>
        <begin position="1"/>
        <end position="14"/>
    </location>
</feature>
<evidence type="ECO:0000313" key="4">
    <source>
        <dbReference type="EMBL" id="QDZ13882.1"/>
    </source>
</evidence>
<evidence type="ECO:0000259" key="3">
    <source>
        <dbReference type="Pfam" id="PF07685"/>
    </source>
</evidence>
<keyword evidence="1" id="KW-0315">Glutamine amidotransferase</keyword>
<gene>
    <name evidence="4" type="ORF">FPZ11_02985</name>
</gene>
<feature type="region of interest" description="Disordered" evidence="2">
    <location>
        <begin position="1"/>
        <end position="60"/>
    </location>
</feature>
<dbReference type="KEGG" id="huw:FPZ11_02985"/>
<evidence type="ECO:0000256" key="1">
    <source>
        <dbReference type="ARBA" id="ARBA00022962"/>
    </source>
</evidence>
<proteinExistence type="predicted"/>
<feature type="compositionally biased region" description="Basic and acidic residues" evidence="2">
    <location>
        <begin position="34"/>
        <end position="57"/>
    </location>
</feature>
<dbReference type="OrthoDB" id="9782045at2"/>
<evidence type="ECO:0000256" key="2">
    <source>
        <dbReference type="SAM" id="MobiDB-lite"/>
    </source>
</evidence>
<organism evidence="4 5">
    <name type="scientific">Humibacter ginsenosidimutans</name>
    <dbReference type="NCBI Taxonomy" id="2599293"/>
    <lineage>
        <taxon>Bacteria</taxon>
        <taxon>Bacillati</taxon>
        <taxon>Actinomycetota</taxon>
        <taxon>Actinomycetes</taxon>
        <taxon>Micrococcales</taxon>
        <taxon>Microbacteriaceae</taxon>
        <taxon>Humibacter</taxon>
    </lineage>
</organism>
<sequence length="331" mass="35130">MDLRRAFRLPRPRRCRDGGEGLAGGPPAQLRGSAGDDGRAEPREGHRDHARPARAGERPQALVRELRADDAGPQAPRLPRPGDATVTDATADVRILQLYPDELGVTGDAGNLDVLRTRLERSGIPVTVETHRVGDELGAEPDLVVIGNGPLSALRRVHADAVAHREALAAWASRTPFFAVGAGLELLCTRIEDPSGGLDGLAIVSAVAHRGRPRRVGYAIAESNDGRITGFEDQATELTGVETPFATIVRDVTGAVSRPDGIRTETVTGTLLQGPLLPLNPVLADRLAASAAEHAGMRYVPAASLKEFDTLADHATDLMRSHVASVFTTIQ</sequence>
<feature type="domain" description="CobB/CobQ-like glutamine amidotransferase" evidence="3">
    <location>
        <begin position="107"/>
        <end position="275"/>
    </location>
</feature>
<dbReference type="SUPFAM" id="SSF52317">
    <property type="entry name" value="Class I glutamine amidotransferase-like"/>
    <property type="match status" value="1"/>
</dbReference>
<keyword evidence="5" id="KW-1185">Reference proteome</keyword>
<evidence type="ECO:0000313" key="5">
    <source>
        <dbReference type="Proteomes" id="UP000320216"/>
    </source>
</evidence>